<sequence length="242" mass="26900">MKSDLERIHKRYQEQRQTIYQSNKRQAWADWLKSQALQGDSEALKALRSREAAQKLKGNNLKGDAVQAEPKATVDTITKKGTIIYRAGNSAVRDDGERLQVATASNQTSVLAALKVAMERYGNRITVNGSPEFKARVIKAAVDGNLSIKFADQGLERRRQAFMAQNNMAKRSDKPGVLPIGKVPPPRRGRLQNLSQLEVLAIQSGSVTQKATVMSALEQRKAKLQAEQAAKKAKRQHKSRSR</sequence>
<feature type="region of interest" description="Disordered" evidence="1">
    <location>
        <begin position="222"/>
        <end position="242"/>
    </location>
</feature>
<protein>
    <recommendedName>
        <fullName evidence="2">Large polyvalent protein-associated domain-containing protein</fullName>
    </recommendedName>
</protein>
<evidence type="ECO:0000256" key="1">
    <source>
        <dbReference type="SAM" id="MobiDB-lite"/>
    </source>
</evidence>
<feature type="domain" description="Large polyvalent protein-associated" evidence="2">
    <location>
        <begin position="74"/>
        <end position="161"/>
    </location>
</feature>
<evidence type="ECO:0000259" key="2">
    <source>
        <dbReference type="Pfam" id="PF18821"/>
    </source>
</evidence>
<accession>A0A1R4B0T6</accession>
<dbReference type="EMBL" id="FUFT01000002">
    <property type="protein sequence ID" value="SJL82521.1"/>
    <property type="molecule type" value="Genomic_DNA"/>
</dbReference>
<evidence type="ECO:0000313" key="3">
    <source>
        <dbReference type="EMBL" id="SJL82521.1"/>
    </source>
</evidence>
<proteinExistence type="predicted"/>
<dbReference type="InterPro" id="IPR040677">
    <property type="entry name" value="LPD7"/>
</dbReference>
<reference evidence="3 4" key="1">
    <citation type="submission" date="2017-02" db="EMBL/GenBank/DDBJ databases">
        <authorList>
            <person name="Peterson S.W."/>
        </authorList>
    </citation>
    <scope>NUCLEOTIDE SEQUENCE [LARGE SCALE GENOMIC DNA]</scope>
    <source>
        <strain evidence="3 4">CECT 9027</strain>
    </source>
</reference>
<organism evidence="3 4">
    <name type="scientific">Vibrio palustris</name>
    <dbReference type="NCBI Taxonomy" id="1918946"/>
    <lineage>
        <taxon>Bacteria</taxon>
        <taxon>Pseudomonadati</taxon>
        <taxon>Pseudomonadota</taxon>
        <taxon>Gammaproteobacteria</taxon>
        <taxon>Vibrionales</taxon>
        <taxon>Vibrionaceae</taxon>
        <taxon>Vibrio</taxon>
    </lineage>
</organism>
<dbReference type="STRING" id="1918946.VPAL9027_00450"/>
<dbReference type="Proteomes" id="UP000189475">
    <property type="component" value="Unassembled WGS sequence"/>
</dbReference>
<keyword evidence="4" id="KW-1185">Reference proteome</keyword>
<gene>
    <name evidence="3" type="ORF">VPAL9027_00450</name>
</gene>
<evidence type="ECO:0000313" key="4">
    <source>
        <dbReference type="Proteomes" id="UP000189475"/>
    </source>
</evidence>
<dbReference type="Pfam" id="PF18821">
    <property type="entry name" value="LPD7"/>
    <property type="match status" value="1"/>
</dbReference>
<feature type="compositionally biased region" description="Basic residues" evidence="1">
    <location>
        <begin position="231"/>
        <end position="242"/>
    </location>
</feature>
<name>A0A1R4B0T6_9VIBR</name>
<dbReference type="AlphaFoldDB" id="A0A1R4B0T6"/>